<dbReference type="InterPro" id="IPR001360">
    <property type="entry name" value="Glyco_hydro_1"/>
</dbReference>
<proteinExistence type="inferred from homology"/>
<evidence type="ECO:0000256" key="4">
    <source>
        <dbReference type="ARBA" id="ARBA00022801"/>
    </source>
</evidence>
<keyword evidence="8" id="KW-0624">Polysaccharide degradation</keyword>
<keyword evidence="12" id="KW-1185">Reference proteome</keyword>
<dbReference type="PROSITE" id="PS00653">
    <property type="entry name" value="GLYCOSYL_HYDROL_F1_2"/>
    <property type="match status" value="1"/>
</dbReference>
<evidence type="ECO:0000256" key="2">
    <source>
        <dbReference type="ARBA" id="ARBA00010838"/>
    </source>
</evidence>
<keyword evidence="5" id="KW-0136">Cellulose degradation</keyword>
<dbReference type="InterPro" id="IPR018120">
    <property type="entry name" value="Glyco_hydro_1_AS"/>
</dbReference>
<keyword evidence="7 10" id="KW-0326">Glycosidase</keyword>
<keyword evidence="4 10" id="KW-0378">Hydrolase</keyword>
<dbReference type="PROSITE" id="PS00572">
    <property type="entry name" value="GLYCOSYL_HYDROL_F1_1"/>
    <property type="match status" value="1"/>
</dbReference>
<dbReference type="PANTHER" id="PTHR10353">
    <property type="entry name" value="GLYCOSYL HYDROLASE"/>
    <property type="match status" value="1"/>
</dbReference>
<accession>A0ABS6BQ56</accession>
<evidence type="ECO:0000256" key="7">
    <source>
        <dbReference type="ARBA" id="ARBA00023295"/>
    </source>
</evidence>
<name>A0ABS6BQ56_9CLOT</name>
<reference evidence="11 12" key="1">
    <citation type="submission" date="2021-06" db="EMBL/GenBank/DDBJ databases">
        <title>Clostridia strains as spoilage organisms.</title>
        <authorList>
            <person name="Wambui J."/>
            <person name="Stephan R."/>
            <person name="Stevens M.J.A."/>
        </authorList>
    </citation>
    <scope>NUCLEOTIDE SEQUENCE [LARGE SCALE GENOMIC DNA]</scope>
    <source>
        <strain evidence="11 12">DSM 14204</strain>
    </source>
</reference>
<evidence type="ECO:0000256" key="5">
    <source>
        <dbReference type="ARBA" id="ARBA00023001"/>
    </source>
</evidence>
<dbReference type="EC" id="3.2.1.21" evidence="3 10"/>
<dbReference type="InterPro" id="IPR033132">
    <property type="entry name" value="GH_1_N_CS"/>
</dbReference>
<dbReference type="Pfam" id="PF00232">
    <property type="entry name" value="Glyco_hydro_1"/>
    <property type="match status" value="1"/>
</dbReference>
<evidence type="ECO:0000256" key="9">
    <source>
        <dbReference type="PROSITE-ProRule" id="PRU10055"/>
    </source>
</evidence>
<dbReference type="RefSeq" id="WP_216145440.1">
    <property type="nucleotide sequence ID" value="NZ_JAHLDV010000002.1"/>
</dbReference>
<comment type="similarity">
    <text evidence="2 10">Belongs to the glycosyl hydrolase 1 family.</text>
</comment>
<protein>
    <recommendedName>
        <fullName evidence="3 10">Beta-glucosidase</fullName>
        <ecNumber evidence="3 10">3.2.1.21</ecNumber>
    </recommendedName>
</protein>
<dbReference type="EMBL" id="JAHLDV010000002">
    <property type="protein sequence ID" value="MBU3158410.1"/>
    <property type="molecule type" value="Genomic_DNA"/>
</dbReference>
<evidence type="ECO:0000313" key="11">
    <source>
        <dbReference type="EMBL" id="MBU3158410.1"/>
    </source>
</evidence>
<dbReference type="NCBIfam" id="TIGR03356">
    <property type="entry name" value="BGL"/>
    <property type="match status" value="1"/>
</dbReference>
<evidence type="ECO:0000256" key="10">
    <source>
        <dbReference type="RuleBase" id="RU361175"/>
    </source>
</evidence>
<organism evidence="11 12">
    <name type="scientific">Clostridium frigoris</name>
    <dbReference type="NCBI Taxonomy" id="205327"/>
    <lineage>
        <taxon>Bacteria</taxon>
        <taxon>Bacillati</taxon>
        <taxon>Bacillota</taxon>
        <taxon>Clostridia</taxon>
        <taxon>Eubacteriales</taxon>
        <taxon>Clostridiaceae</taxon>
        <taxon>Clostridium</taxon>
    </lineage>
</organism>
<dbReference type="InterPro" id="IPR017736">
    <property type="entry name" value="Glyco_hydro_1_beta-glucosidase"/>
</dbReference>
<evidence type="ECO:0000256" key="1">
    <source>
        <dbReference type="ARBA" id="ARBA00000448"/>
    </source>
</evidence>
<comment type="caution">
    <text evidence="11">The sequence shown here is derived from an EMBL/GenBank/DDBJ whole genome shotgun (WGS) entry which is preliminary data.</text>
</comment>
<evidence type="ECO:0000256" key="8">
    <source>
        <dbReference type="ARBA" id="ARBA00023326"/>
    </source>
</evidence>
<sequence>MNKFKDDFIFGTATASYQIEGGASDGGRMPSIWDTFSKKEENVFMGHTGDIACDHYHRSKEDVKILDEIGVDSYRFSISWSRIFPYKDKFNPEGIKFYKNLIKELKDKKITPAVTLYHWDLPQWAQDLGGWENRECIYWFKDYCTKVFKEFGQDVSMWITHNEPFCASILGNYLGIHAPGNKDLKKALIVAHHLLVSHGIVVREFRKFKLENSSIGITLNLSPTYAVSNKQEDVMAAKISDGYTNRWFLDPLLKGHYPKDMVDLYEKEVGVLDFIVDGDLNIIATDMDFLGINYYTRSIVQYDEHSQLKFGGVDGEKEKTAMGWENSPESMRDLLTRIKEEYTKLPLYITENGAAYDDVVTEDNKVHDIDRINFIKAHIQVMQEFIKEGGNLKGYYLWSFMDNFEWAYGYSKRFGMVYVNYNTQERIMKDSAIWYKNFIKVRSLEVD</sequence>
<dbReference type="Proteomes" id="UP000776252">
    <property type="component" value="Unassembled WGS sequence"/>
</dbReference>
<gene>
    <name evidence="11" type="ORF">KPL37_01325</name>
</gene>
<dbReference type="GO" id="GO:0004565">
    <property type="term" value="F:beta-galactosidase activity"/>
    <property type="evidence" value="ECO:0007669"/>
    <property type="project" value="UniProtKB-EC"/>
</dbReference>
<evidence type="ECO:0000313" key="12">
    <source>
        <dbReference type="Proteomes" id="UP000776252"/>
    </source>
</evidence>
<keyword evidence="6" id="KW-0119">Carbohydrate metabolism</keyword>
<evidence type="ECO:0000256" key="3">
    <source>
        <dbReference type="ARBA" id="ARBA00012744"/>
    </source>
</evidence>
<feature type="active site" description="Nucleophile" evidence="9">
    <location>
        <position position="351"/>
    </location>
</feature>
<comment type="catalytic activity">
    <reaction evidence="1 10">
        <text>Hydrolysis of terminal, non-reducing beta-D-glucosyl residues with release of beta-D-glucose.</text>
        <dbReference type="EC" id="3.2.1.21"/>
    </reaction>
</comment>
<dbReference type="PANTHER" id="PTHR10353:SF36">
    <property type="entry name" value="LP05116P"/>
    <property type="match status" value="1"/>
</dbReference>
<evidence type="ECO:0000256" key="6">
    <source>
        <dbReference type="ARBA" id="ARBA00023277"/>
    </source>
</evidence>